<comment type="function">
    <text evidence="12">Transaminase involved in tyrosine breakdown. Converts tyrosine to p-hydroxyphenylpyruvate.</text>
</comment>
<dbReference type="InterPro" id="IPR015421">
    <property type="entry name" value="PyrdxlP-dep_Trfase_major"/>
</dbReference>
<evidence type="ECO:0000256" key="4">
    <source>
        <dbReference type="ARBA" id="ARBA00011738"/>
    </source>
</evidence>
<comment type="subunit">
    <text evidence="4 12">Homodimer.</text>
</comment>
<comment type="caution">
    <text evidence="15">The sequence shown here is derived from an EMBL/GenBank/DDBJ whole genome shotgun (WGS) entry which is preliminary data.</text>
</comment>
<dbReference type="GO" id="GO:0030170">
    <property type="term" value="F:pyridoxal phosphate binding"/>
    <property type="evidence" value="ECO:0007669"/>
    <property type="project" value="InterPro"/>
</dbReference>
<dbReference type="PANTHER" id="PTHR45744">
    <property type="entry name" value="TYROSINE AMINOTRANSFERASE"/>
    <property type="match status" value="1"/>
</dbReference>
<accession>A0A3M6U7B9</accession>
<keyword evidence="16" id="KW-1185">Reference proteome</keyword>
<dbReference type="STRING" id="46731.A0A3M6U7B9"/>
<dbReference type="Pfam" id="PF00155">
    <property type="entry name" value="Aminotran_1_2"/>
    <property type="match status" value="1"/>
</dbReference>
<dbReference type="AlphaFoldDB" id="A0A3M6U7B9"/>
<dbReference type="CDD" id="cd00609">
    <property type="entry name" value="AAT_like"/>
    <property type="match status" value="1"/>
</dbReference>
<dbReference type="UniPathway" id="UPA00139">
    <property type="reaction ID" value="UER00338"/>
</dbReference>
<keyword evidence="7" id="KW-0032">Aminotransferase</keyword>
<name>A0A3M6U7B9_POCDA</name>
<dbReference type="Gene3D" id="3.40.640.10">
    <property type="entry name" value="Type I PLP-dependent aspartate aminotransferase-like (Major domain)"/>
    <property type="match status" value="1"/>
</dbReference>
<dbReference type="NCBIfam" id="TIGR01265">
    <property type="entry name" value="tyr_nico_aTase"/>
    <property type="match status" value="1"/>
</dbReference>
<dbReference type="SUPFAM" id="SSF53383">
    <property type="entry name" value="PLP-dependent transferases"/>
    <property type="match status" value="1"/>
</dbReference>
<dbReference type="PANTHER" id="PTHR45744:SF2">
    <property type="entry name" value="TYROSINE AMINOTRANSFERASE"/>
    <property type="match status" value="1"/>
</dbReference>
<dbReference type="GO" id="GO:0006559">
    <property type="term" value="P:L-phenylalanine catabolic process"/>
    <property type="evidence" value="ECO:0007669"/>
    <property type="project" value="UniProtKB-UniRule"/>
</dbReference>
<dbReference type="GO" id="GO:0006572">
    <property type="term" value="P:L-tyrosine catabolic process"/>
    <property type="evidence" value="ECO:0007669"/>
    <property type="project" value="UniProtKB-KW"/>
</dbReference>
<evidence type="ECO:0000256" key="10">
    <source>
        <dbReference type="ARBA" id="ARBA00022898"/>
    </source>
</evidence>
<evidence type="ECO:0000256" key="8">
    <source>
        <dbReference type="ARBA" id="ARBA00022679"/>
    </source>
</evidence>
<dbReference type="OrthoDB" id="7042322at2759"/>
<evidence type="ECO:0000256" key="7">
    <source>
        <dbReference type="ARBA" id="ARBA00022576"/>
    </source>
</evidence>
<evidence type="ECO:0000256" key="11">
    <source>
        <dbReference type="ARBA" id="ARBA00047798"/>
    </source>
</evidence>
<dbReference type="FunFam" id="3.40.640.10:FF:000048">
    <property type="entry name" value="tyrosine aminotransferase"/>
    <property type="match status" value="1"/>
</dbReference>
<evidence type="ECO:0000256" key="12">
    <source>
        <dbReference type="PIRNR" id="PIRNR000517"/>
    </source>
</evidence>
<evidence type="ECO:0000259" key="14">
    <source>
        <dbReference type="Pfam" id="PF00155"/>
    </source>
</evidence>
<evidence type="ECO:0000256" key="2">
    <source>
        <dbReference type="ARBA" id="ARBA00005203"/>
    </source>
</evidence>
<comment type="pathway">
    <text evidence="2 12">Amino-acid degradation; L-phenylalanine degradation; acetoacetate and fumarate from L-phenylalanine: step 2/6.</text>
</comment>
<dbReference type="InterPro" id="IPR015424">
    <property type="entry name" value="PyrdxlP-dep_Trfase"/>
</dbReference>
<evidence type="ECO:0000256" key="9">
    <source>
        <dbReference type="ARBA" id="ARBA00022878"/>
    </source>
</evidence>
<evidence type="ECO:0000313" key="16">
    <source>
        <dbReference type="Proteomes" id="UP000275408"/>
    </source>
</evidence>
<evidence type="ECO:0000256" key="3">
    <source>
        <dbReference type="ARBA" id="ARBA00007441"/>
    </source>
</evidence>
<feature type="domain" description="Aminotransferase class I/classII large" evidence="14">
    <location>
        <begin position="39"/>
        <end position="402"/>
    </location>
</feature>
<dbReference type="InterPro" id="IPR005958">
    <property type="entry name" value="TyrNic_aminoTrfase"/>
</dbReference>
<comment type="cofactor">
    <cofactor evidence="1 12 13">
        <name>pyridoxal 5'-phosphate</name>
        <dbReference type="ChEBI" id="CHEBI:597326"/>
    </cofactor>
</comment>
<dbReference type="PIRSF" id="PIRSF000517">
    <property type="entry name" value="Tyr_transaminase"/>
    <property type="match status" value="1"/>
</dbReference>
<dbReference type="EC" id="2.6.1.5" evidence="5 12"/>
<gene>
    <name evidence="15" type="ORF">pdam_00014785</name>
</gene>
<organism evidence="15 16">
    <name type="scientific">Pocillopora damicornis</name>
    <name type="common">Cauliflower coral</name>
    <name type="synonym">Millepora damicornis</name>
    <dbReference type="NCBI Taxonomy" id="46731"/>
    <lineage>
        <taxon>Eukaryota</taxon>
        <taxon>Metazoa</taxon>
        <taxon>Cnidaria</taxon>
        <taxon>Anthozoa</taxon>
        <taxon>Hexacorallia</taxon>
        <taxon>Scleractinia</taxon>
        <taxon>Astrocoeniina</taxon>
        <taxon>Pocilloporidae</taxon>
        <taxon>Pocillopora</taxon>
    </lineage>
</organism>
<evidence type="ECO:0000313" key="15">
    <source>
        <dbReference type="EMBL" id="RMX49358.1"/>
    </source>
</evidence>
<dbReference type="InterPro" id="IPR005957">
    <property type="entry name" value="Tyrosine_aminoTrfase"/>
</dbReference>
<dbReference type="GO" id="GO:0004838">
    <property type="term" value="F:L-tyrosine-2-oxoglutarate transaminase activity"/>
    <property type="evidence" value="ECO:0007669"/>
    <property type="project" value="UniProtKB-UniRule"/>
</dbReference>
<proteinExistence type="inferred from homology"/>
<keyword evidence="9" id="KW-0828">Tyrosine catabolism</keyword>
<dbReference type="EMBL" id="RCHS01002147">
    <property type="protein sequence ID" value="RMX49358.1"/>
    <property type="molecule type" value="Genomic_DNA"/>
</dbReference>
<keyword evidence="8" id="KW-0808">Transferase</keyword>
<feature type="modified residue" description="N6-(pyridoxal phosphate)lysine" evidence="13">
    <location>
        <position position="248"/>
    </location>
</feature>
<dbReference type="OMA" id="CALDLCI"/>
<comment type="catalytic activity">
    <reaction evidence="11 12">
        <text>L-tyrosine + 2-oxoglutarate = 3-(4-hydroxyphenyl)pyruvate + L-glutamate</text>
        <dbReference type="Rhea" id="RHEA:15093"/>
        <dbReference type="ChEBI" id="CHEBI:16810"/>
        <dbReference type="ChEBI" id="CHEBI:29985"/>
        <dbReference type="ChEBI" id="CHEBI:36242"/>
        <dbReference type="ChEBI" id="CHEBI:58315"/>
        <dbReference type="EC" id="2.6.1.5"/>
    </reaction>
</comment>
<evidence type="ECO:0000256" key="13">
    <source>
        <dbReference type="PIRSR" id="PIRSR000517-1"/>
    </source>
</evidence>
<evidence type="ECO:0000256" key="6">
    <source>
        <dbReference type="ARBA" id="ARBA00015959"/>
    </source>
</evidence>
<evidence type="ECO:0000256" key="1">
    <source>
        <dbReference type="ARBA" id="ARBA00001933"/>
    </source>
</evidence>
<sequence length="420" mass="47305">MSTAKRRRWHIPASVTAKTTFNPIRSIVDRMKITPNPTKKMIALSIGDPSVFGNLEPCQEMLEAVVKCLKQSKHNGYAPSTGYVKAREAIAAEHSYPLSPINYKDVVLACGCSGALELALDVLLNPGDNVLLPKPGFSIYQTLSISRGHEVRHYNLLPERSWEIDLNHLESLIDDRTRAILVNNPSNPCGSVYSKEHLEAILEVAERYMLPIIADEVYEYAVFPGYKFYPLAQLSDNVPILTCGAISKRFLVPGWRLGWVIIYDKNEAFESEVRTGLIALSQQILGPNTLIQGALPEILTNTPQSFFDNTMRTIQKNAEILYEALLRIPELEPKMPCGAMYMMVGIDISKLDGIVDDLDFTEKLISEQSVFCLPGKCFQYPNYFRIVLTVPEELTQLACKRINEFCKTHRRVIVKKPQPE</sequence>
<keyword evidence="10 12" id="KW-0663">Pyridoxal phosphate</keyword>
<reference evidence="15 16" key="1">
    <citation type="journal article" date="2018" name="Sci. Rep.">
        <title>Comparative analysis of the Pocillopora damicornis genome highlights role of immune system in coral evolution.</title>
        <authorList>
            <person name="Cunning R."/>
            <person name="Bay R.A."/>
            <person name="Gillette P."/>
            <person name="Baker A.C."/>
            <person name="Traylor-Knowles N."/>
        </authorList>
    </citation>
    <scope>NUCLEOTIDE SEQUENCE [LARGE SCALE GENOMIC DNA]</scope>
    <source>
        <strain evidence="15">RSMAS</strain>
        <tissue evidence="15">Whole animal</tissue>
    </source>
</reference>
<protein>
    <recommendedName>
        <fullName evidence="6 12">Tyrosine aminotransferase</fullName>
        <shortName evidence="12">TAT</shortName>
        <ecNumber evidence="5 12">2.6.1.5</ecNumber>
    </recommendedName>
</protein>
<dbReference type="InterPro" id="IPR015422">
    <property type="entry name" value="PyrdxlP-dep_Trfase_small"/>
</dbReference>
<dbReference type="Proteomes" id="UP000275408">
    <property type="component" value="Unassembled WGS sequence"/>
</dbReference>
<dbReference type="PRINTS" id="PR00753">
    <property type="entry name" value="ACCSYNTHASE"/>
</dbReference>
<dbReference type="Gene3D" id="3.90.1150.10">
    <property type="entry name" value="Aspartate Aminotransferase, domain 1"/>
    <property type="match status" value="1"/>
</dbReference>
<comment type="similarity">
    <text evidence="3 12">Belongs to the class-I pyridoxal-phosphate-dependent aminotransferase family.</text>
</comment>
<dbReference type="InterPro" id="IPR004839">
    <property type="entry name" value="Aminotransferase_I/II_large"/>
</dbReference>
<dbReference type="NCBIfam" id="TIGR01264">
    <property type="entry name" value="tyr_amTase_E"/>
    <property type="match status" value="1"/>
</dbReference>
<evidence type="ECO:0000256" key="5">
    <source>
        <dbReference type="ARBA" id="ARBA00012749"/>
    </source>
</evidence>